<proteinExistence type="predicted"/>
<gene>
    <name evidence="7" type="ORF">HER31_13015</name>
</gene>
<sequence>MNEISILTTLAVVHLVALASPGPDFALVVQAAGKHGRKAGLAIALGISLAILLHAVFAITGVSVLIQQLPALGVALKVAGGCYLLYLGIGALKTVPGRLRQGDGPLLKGSADSLNIKQATIKGFVTNLLNPKALVFFLSLLTSLVPTQMSMAGKGAAIGILWGLSFAWFALLSYLLTGKRMQQKLQGIAVWIDALCGTVFTLVGGIILGSVLMATIG</sequence>
<reference evidence="7 8" key="1">
    <citation type="submission" date="2020-04" db="EMBL/GenBank/DDBJ databases">
        <title>Ferrimonas sp. S7 isolated from sea water.</title>
        <authorList>
            <person name="Bae S.S."/>
            <person name="Baek K."/>
        </authorList>
    </citation>
    <scope>NUCLEOTIDE SEQUENCE [LARGE SCALE GENOMIC DNA]</scope>
    <source>
        <strain evidence="7 8">S7</strain>
    </source>
</reference>
<protein>
    <submittedName>
        <fullName evidence="7">LysE family translocator</fullName>
    </submittedName>
</protein>
<keyword evidence="3 6" id="KW-0812">Transmembrane</keyword>
<keyword evidence="2" id="KW-1003">Cell membrane</keyword>
<dbReference type="PIRSF" id="PIRSF006324">
    <property type="entry name" value="LeuE"/>
    <property type="match status" value="1"/>
</dbReference>
<dbReference type="InterPro" id="IPR001123">
    <property type="entry name" value="LeuE-type"/>
</dbReference>
<evidence type="ECO:0000256" key="4">
    <source>
        <dbReference type="ARBA" id="ARBA00022989"/>
    </source>
</evidence>
<evidence type="ECO:0000313" key="8">
    <source>
        <dbReference type="Proteomes" id="UP000501602"/>
    </source>
</evidence>
<feature type="transmembrane region" description="Helical" evidence="6">
    <location>
        <begin position="124"/>
        <end position="144"/>
    </location>
</feature>
<dbReference type="PANTHER" id="PTHR30086:SF17">
    <property type="entry name" value="LYSE FAMILY TRANSLOCATOR"/>
    <property type="match status" value="1"/>
</dbReference>
<dbReference type="GO" id="GO:0015171">
    <property type="term" value="F:amino acid transmembrane transporter activity"/>
    <property type="evidence" value="ECO:0007669"/>
    <property type="project" value="TreeGrafter"/>
</dbReference>
<evidence type="ECO:0000313" key="7">
    <source>
        <dbReference type="EMBL" id="QIZ78905.1"/>
    </source>
</evidence>
<dbReference type="GO" id="GO:0005886">
    <property type="term" value="C:plasma membrane"/>
    <property type="evidence" value="ECO:0007669"/>
    <property type="project" value="UniProtKB-SubCell"/>
</dbReference>
<comment type="subcellular location">
    <subcellularLocation>
        <location evidence="1">Cell membrane</location>
        <topology evidence="1">Multi-pass membrane protein</topology>
    </subcellularLocation>
</comment>
<name>A0A6H1UIG8_9GAMM</name>
<dbReference type="KEGG" id="fes:HER31_13015"/>
<keyword evidence="4 6" id="KW-1133">Transmembrane helix</keyword>
<dbReference type="Proteomes" id="UP000501602">
    <property type="component" value="Chromosome"/>
</dbReference>
<dbReference type="Pfam" id="PF01810">
    <property type="entry name" value="LysE"/>
    <property type="match status" value="1"/>
</dbReference>
<dbReference type="PANTHER" id="PTHR30086">
    <property type="entry name" value="ARGININE EXPORTER PROTEIN ARGO"/>
    <property type="match status" value="1"/>
</dbReference>
<keyword evidence="8" id="KW-1185">Reference proteome</keyword>
<keyword evidence="5 6" id="KW-0472">Membrane</keyword>
<feature type="transmembrane region" description="Helical" evidence="6">
    <location>
        <begin position="72"/>
        <end position="92"/>
    </location>
</feature>
<feature type="transmembrane region" description="Helical" evidence="6">
    <location>
        <begin position="156"/>
        <end position="176"/>
    </location>
</feature>
<feature type="transmembrane region" description="Helical" evidence="6">
    <location>
        <begin position="188"/>
        <end position="216"/>
    </location>
</feature>
<dbReference type="AlphaFoldDB" id="A0A6H1UIG8"/>
<evidence type="ECO:0000256" key="6">
    <source>
        <dbReference type="SAM" id="Phobius"/>
    </source>
</evidence>
<evidence type="ECO:0000256" key="2">
    <source>
        <dbReference type="ARBA" id="ARBA00022475"/>
    </source>
</evidence>
<accession>A0A6H1UIG8</accession>
<feature type="transmembrane region" description="Helical" evidence="6">
    <location>
        <begin position="41"/>
        <end position="66"/>
    </location>
</feature>
<evidence type="ECO:0000256" key="1">
    <source>
        <dbReference type="ARBA" id="ARBA00004651"/>
    </source>
</evidence>
<dbReference type="EMBL" id="CP051180">
    <property type="protein sequence ID" value="QIZ78905.1"/>
    <property type="molecule type" value="Genomic_DNA"/>
</dbReference>
<organism evidence="7 8">
    <name type="scientific">Ferrimonas lipolytica</name>
    <dbReference type="NCBI Taxonomy" id="2724191"/>
    <lineage>
        <taxon>Bacteria</taxon>
        <taxon>Pseudomonadati</taxon>
        <taxon>Pseudomonadota</taxon>
        <taxon>Gammaproteobacteria</taxon>
        <taxon>Alteromonadales</taxon>
        <taxon>Ferrimonadaceae</taxon>
        <taxon>Ferrimonas</taxon>
    </lineage>
</organism>
<feature type="transmembrane region" description="Helical" evidence="6">
    <location>
        <begin position="6"/>
        <end position="29"/>
    </location>
</feature>
<evidence type="ECO:0000256" key="5">
    <source>
        <dbReference type="ARBA" id="ARBA00023136"/>
    </source>
</evidence>
<evidence type="ECO:0000256" key="3">
    <source>
        <dbReference type="ARBA" id="ARBA00022692"/>
    </source>
</evidence>